<dbReference type="Gene3D" id="1.10.20.60">
    <property type="entry name" value="Glu-tRNAGln amidotransferase C subunit, N-terminal domain"/>
    <property type="match status" value="1"/>
</dbReference>
<dbReference type="OrthoDB" id="9813938at2"/>
<dbReference type="InterPro" id="IPR036113">
    <property type="entry name" value="Asp/Glu-ADT_sf_sub_c"/>
</dbReference>
<name>A0A1W2GJN5_REIFA</name>
<dbReference type="NCBIfam" id="TIGR00135">
    <property type="entry name" value="gatC"/>
    <property type="match status" value="1"/>
</dbReference>
<comment type="similarity">
    <text evidence="1">Belongs to the GatC family.</text>
</comment>
<keyword evidence="1" id="KW-0067">ATP-binding</keyword>
<dbReference type="PANTHER" id="PTHR15004">
    <property type="entry name" value="GLUTAMYL-TRNA(GLN) AMIDOTRANSFERASE SUBUNIT C, MITOCHONDRIAL"/>
    <property type="match status" value="1"/>
</dbReference>
<dbReference type="GO" id="GO:0005524">
    <property type="term" value="F:ATP binding"/>
    <property type="evidence" value="ECO:0007669"/>
    <property type="project" value="UniProtKB-KW"/>
</dbReference>
<protein>
    <recommendedName>
        <fullName evidence="1">Aspartyl/glutamyl-tRNA(Asn/Gln) amidotransferase subunit C</fullName>
        <shortName evidence="1">Asp/Glu-ADT subunit C</shortName>
        <ecNumber evidence="1">6.3.5.-</ecNumber>
    </recommendedName>
</protein>
<dbReference type="AlphaFoldDB" id="A0A1W2GJN5"/>
<dbReference type="EC" id="6.3.5.-" evidence="1"/>
<comment type="subunit">
    <text evidence="1">Heterotrimer of A, B and C subunits.</text>
</comment>
<dbReference type="GO" id="GO:0006450">
    <property type="term" value="P:regulation of translational fidelity"/>
    <property type="evidence" value="ECO:0007669"/>
    <property type="project" value="InterPro"/>
</dbReference>
<comment type="function">
    <text evidence="1">Allows the formation of correctly charged Asn-tRNA(Asn) or Gln-tRNA(Gln) through the transamidation of misacylated Asp-tRNA(Asn) or Glu-tRNA(Gln) in organisms which lack either or both of asparaginyl-tRNA or glutaminyl-tRNA synthetases. The reaction takes place in the presence of glutamine and ATP through an activated phospho-Asp-tRNA(Asn) or phospho-Glu-tRNA(Gln).</text>
</comment>
<dbReference type="GO" id="GO:0070681">
    <property type="term" value="P:glutaminyl-tRNAGln biosynthesis via transamidation"/>
    <property type="evidence" value="ECO:0007669"/>
    <property type="project" value="TreeGrafter"/>
</dbReference>
<reference evidence="2 3" key="1">
    <citation type="submission" date="2017-04" db="EMBL/GenBank/DDBJ databases">
        <authorList>
            <person name="Afonso C.L."/>
            <person name="Miller P.J."/>
            <person name="Scott M.A."/>
            <person name="Spackman E."/>
            <person name="Goraichik I."/>
            <person name="Dimitrov K.M."/>
            <person name="Suarez D.L."/>
            <person name="Swayne D.E."/>
        </authorList>
    </citation>
    <scope>NUCLEOTIDE SEQUENCE [LARGE SCALE GENOMIC DNA]</scope>
    <source>
        <strain evidence="2 3">DSM 26133</strain>
    </source>
</reference>
<keyword evidence="1" id="KW-0547">Nucleotide-binding</keyword>
<dbReference type="EMBL" id="FWYF01000003">
    <property type="protein sequence ID" value="SMD36883.1"/>
    <property type="molecule type" value="Genomic_DNA"/>
</dbReference>
<evidence type="ECO:0000313" key="3">
    <source>
        <dbReference type="Proteomes" id="UP000192472"/>
    </source>
</evidence>
<dbReference type="STRING" id="692418.SAMN04488029_3121"/>
<keyword evidence="1" id="KW-0648">Protein biosynthesis</keyword>
<comment type="catalytic activity">
    <reaction evidence="1">
        <text>L-aspartyl-tRNA(Asn) + L-glutamine + ATP + H2O = L-asparaginyl-tRNA(Asn) + L-glutamate + ADP + phosphate + 2 H(+)</text>
        <dbReference type="Rhea" id="RHEA:14513"/>
        <dbReference type="Rhea" id="RHEA-COMP:9674"/>
        <dbReference type="Rhea" id="RHEA-COMP:9677"/>
        <dbReference type="ChEBI" id="CHEBI:15377"/>
        <dbReference type="ChEBI" id="CHEBI:15378"/>
        <dbReference type="ChEBI" id="CHEBI:29985"/>
        <dbReference type="ChEBI" id="CHEBI:30616"/>
        <dbReference type="ChEBI" id="CHEBI:43474"/>
        <dbReference type="ChEBI" id="CHEBI:58359"/>
        <dbReference type="ChEBI" id="CHEBI:78515"/>
        <dbReference type="ChEBI" id="CHEBI:78516"/>
        <dbReference type="ChEBI" id="CHEBI:456216"/>
    </reaction>
</comment>
<gene>
    <name evidence="1" type="primary">gatC</name>
    <name evidence="2" type="ORF">SAMN04488029_3121</name>
</gene>
<dbReference type="GO" id="GO:0006412">
    <property type="term" value="P:translation"/>
    <property type="evidence" value="ECO:0007669"/>
    <property type="project" value="UniProtKB-UniRule"/>
</dbReference>
<dbReference type="PANTHER" id="PTHR15004:SF0">
    <property type="entry name" value="GLUTAMYL-TRNA(GLN) AMIDOTRANSFERASE SUBUNIT C, MITOCHONDRIAL"/>
    <property type="match status" value="1"/>
</dbReference>
<evidence type="ECO:0000256" key="1">
    <source>
        <dbReference type="HAMAP-Rule" id="MF_00122"/>
    </source>
</evidence>
<dbReference type="GO" id="GO:0016740">
    <property type="term" value="F:transferase activity"/>
    <property type="evidence" value="ECO:0007669"/>
    <property type="project" value="UniProtKB-KW"/>
</dbReference>
<accession>A0A1W2GJN5</accession>
<dbReference type="Proteomes" id="UP000192472">
    <property type="component" value="Unassembled WGS sequence"/>
</dbReference>
<keyword evidence="3" id="KW-1185">Reference proteome</keyword>
<dbReference type="GO" id="GO:0050567">
    <property type="term" value="F:glutaminyl-tRNA synthase (glutamine-hydrolyzing) activity"/>
    <property type="evidence" value="ECO:0007669"/>
    <property type="project" value="UniProtKB-UniRule"/>
</dbReference>
<dbReference type="RefSeq" id="WP_084373758.1">
    <property type="nucleotide sequence ID" value="NZ_FWYF01000003.1"/>
</dbReference>
<dbReference type="InterPro" id="IPR003837">
    <property type="entry name" value="GatC"/>
</dbReference>
<keyword evidence="1" id="KW-0436">Ligase</keyword>
<dbReference type="Pfam" id="PF02686">
    <property type="entry name" value="GatC"/>
    <property type="match status" value="1"/>
</dbReference>
<dbReference type="GO" id="GO:0050566">
    <property type="term" value="F:asparaginyl-tRNA synthase (glutamine-hydrolyzing) activity"/>
    <property type="evidence" value="ECO:0007669"/>
    <property type="project" value="RHEA"/>
</dbReference>
<keyword evidence="2" id="KW-0808">Transferase</keyword>
<dbReference type="SUPFAM" id="SSF141000">
    <property type="entry name" value="Glu-tRNAGln amidotransferase C subunit"/>
    <property type="match status" value="1"/>
</dbReference>
<organism evidence="2 3">
    <name type="scientific">Reichenbachiella faecimaris</name>
    <dbReference type="NCBI Taxonomy" id="692418"/>
    <lineage>
        <taxon>Bacteria</taxon>
        <taxon>Pseudomonadati</taxon>
        <taxon>Bacteroidota</taxon>
        <taxon>Cytophagia</taxon>
        <taxon>Cytophagales</taxon>
        <taxon>Reichenbachiellaceae</taxon>
        <taxon>Reichenbachiella</taxon>
    </lineage>
</organism>
<dbReference type="HAMAP" id="MF_00122">
    <property type="entry name" value="GatC"/>
    <property type="match status" value="1"/>
</dbReference>
<comment type="catalytic activity">
    <reaction evidence="1">
        <text>L-glutamyl-tRNA(Gln) + L-glutamine + ATP + H2O = L-glutaminyl-tRNA(Gln) + L-glutamate + ADP + phosphate + H(+)</text>
        <dbReference type="Rhea" id="RHEA:17521"/>
        <dbReference type="Rhea" id="RHEA-COMP:9681"/>
        <dbReference type="Rhea" id="RHEA-COMP:9684"/>
        <dbReference type="ChEBI" id="CHEBI:15377"/>
        <dbReference type="ChEBI" id="CHEBI:15378"/>
        <dbReference type="ChEBI" id="CHEBI:29985"/>
        <dbReference type="ChEBI" id="CHEBI:30616"/>
        <dbReference type="ChEBI" id="CHEBI:43474"/>
        <dbReference type="ChEBI" id="CHEBI:58359"/>
        <dbReference type="ChEBI" id="CHEBI:78520"/>
        <dbReference type="ChEBI" id="CHEBI:78521"/>
        <dbReference type="ChEBI" id="CHEBI:456216"/>
    </reaction>
</comment>
<proteinExistence type="inferred from homology"/>
<sequence>MAIDKKTVQKLAHLSRLELSEKEQEKMREDLGDILDWVEKLEEVDTTNVEPLGNVNEETIHFRDDKADNYFSGNEALKNAPESDQGHFIVPKVLK</sequence>
<evidence type="ECO:0000313" key="2">
    <source>
        <dbReference type="EMBL" id="SMD36883.1"/>
    </source>
</evidence>